<reference evidence="1" key="1">
    <citation type="submission" date="2022-12" db="EMBL/GenBank/DDBJ databases">
        <title>Reference genome sequencing for broad-spectrum identification of bacterial and archaeal isolates by mass spectrometry.</title>
        <authorList>
            <person name="Sekiguchi Y."/>
            <person name="Tourlousse D.M."/>
        </authorList>
    </citation>
    <scope>NUCLEOTIDE SEQUENCE</scope>
    <source>
        <strain evidence="1">ASRB1</strain>
    </source>
</reference>
<accession>A0A9W6LAZ9</accession>
<sequence>MKISEYFKNVKGRGVLATADAEGRVDGAIYASPHIMDEETVAFIMRDRLTHSNIQSNPHAAYIFSEDGPAYKGMRLFLTKIREEQDTELLFSLRRRDYRETDKDRGPLFLVFFKVDKVLPLIGAGDEE</sequence>
<comment type="caution">
    <text evidence="1">The sequence shown here is derived from an EMBL/GenBank/DDBJ whole genome shotgun (WGS) entry which is preliminary data.</text>
</comment>
<dbReference type="RefSeq" id="WP_281797002.1">
    <property type="nucleotide sequence ID" value="NZ_BSDR01000001.1"/>
</dbReference>
<dbReference type="Proteomes" id="UP001144372">
    <property type="component" value="Unassembled WGS sequence"/>
</dbReference>
<keyword evidence="2" id="KW-1185">Reference proteome</keyword>
<organism evidence="1 2">
    <name type="scientific">Desulforhabdus amnigena</name>
    <dbReference type="NCBI Taxonomy" id="40218"/>
    <lineage>
        <taxon>Bacteria</taxon>
        <taxon>Pseudomonadati</taxon>
        <taxon>Thermodesulfobacteriota</taxon>
        <taxon>Syntrophobacteria</taxon>
        <taxon>Syntrophobacterales</taxon>
        <taxon>Syntrophobacteraceae</taxon>
        <taxon>Desulforhabdus</taxon>
    </lineage>
</organism>
<dbReference type="EMBL" id="BSDR01000001">
    <property type="protein sequence ID" value="GLI36495.1"/>
    <property type="molecule type" value="Genomic_DNA"/>
</dbReference>
<dbReference type="SUPFAM" id="SSF50475">
    <property type="entry name" value="FMN-binding split barrel"/>
    <property type="match status" value="1"/>
</dbReference>
<gene>
    <name evidence="1" type="ORF">DAMNIGENAA_39280</name>
</gene>
<evidence type="ECO:0000313" key="2">
    <source>
        <dbReference type="Proteomes" id="UP001144372"/>
    </source>
</evidence>
<dbReference type="AlphaFoldDB" id="A0A9W6LAZ9"/>
<protein>
    <recommendedName>
        <fullName evidence="3">Pyridoxamine 5'-phosphate oxidase family protein</fullName>
    </recommendedName>
</protein>
<dbReference type="Gene3D" id="2.30.110.10">
    <property type="entry name" value="Electron Transport, Fmn-binding Protein, Chain A"/>
    <property type="match status" value="1"/>
</dbReference>
<name>A0A9W6LAZ9_9BACT</name>
<evidence type="ECO:0000313" key="1">
    <source>
        <dbReference type="EMBL" id="GLI36495.1"/>
    </source>
</evidence>
<evidence type="ECO:0008006" key="3">
    <source>
        <dbReference type="Google" id="ProtNLM"/>
    </source>
</evidence>
<proteinExistence type="predicted"/>
<dbReference type="InterPro" id="IPR012349">
    <property type="entry name" value="Split_barrel_FMN-bd"/>
</dbReference>